<dbReference type="AlphaFoldDB" id="A0A8D0C7U5"/>
<dbReference type="InterPro" id="IPR003599">
    <property type="entry name" value="Ig_sub"/>
</dbReference>
<dbReference type="Gene3D" id="2.60.40.10">
    <property type="entry name" value="Immunoglobulins"/>
    <property type="match status" value="1"/>
</dbReference>
<keyword evidence="3" id="KW-1185">Reference proteome</keyword>
<sequence length="115" mass="12408">QVELTQAYGPISVVPGEAATISCSLHRTEGILAAKPSWYVQKPGGAPQLLIFKSKERAPGVPERISGETYGNIARLTIAEVQVDDEGDYFCAVWHNDVSHCDVGGCKTETKTPHL</sequence>
<dbReference type="InterPro" id="IPR007110">
    <property type="entry name" value="Ig-like_dom"/>
</dbReference>
<dbReference type="Ensembl" id="ENSSMRT00000021825.1">
    <property type="protein sequence ID" value="ENSSMRP00000018634.1"/>
    <property type="gene ID" value="ENSSMRG00000014498.1"/>
</dbReference>
<dbReference type="SMART" id="SM00409">
    <property type="entry name" value="IG"/>
    <property type="match status" value="1"/>
</dbReference>
<protein>
    <recommendedName>
        <fullName evidence="1">Ig-like domain-containing protein</fullName>
    </recommendedName>
</protein>
<name>A0A8D0C7U5_SALMN</name>
<evidence type="ECO:0000259" key="1">
    <source>
        <dbReference type="PROSITE" id="PS50835"/>
    </source>
</evidence>
<evidence type="ECO:0000313" key="3">
    <source>
        <dbReference type="Proteomes" id="UP000694421"/>
    </source>
</evidence>
<dbReference type="GeneTree" id="ENSGT00940000153120"/>
<dbReference type="Pfam" id="PF07686">
    <property type="entry name" value="V-set"/>
    <property type="match status" value="1"/>
</dbReference>
<dbReference type="InterPro" id="IPR013106">
    <property type="entry name" value="Ig_V-set"/>
</dbReference>
<dbReference type="PANTHER" id="PTHR23267">
    <property type="entry name" value="IMMUNOGLOBULIN LIGHT CHAIN"/>
    <property type="match status" value="1"/>
</dbReference>
<dbReference type="Proteomes" id="UP000694421">
    <property type="component" value="Unplaced"/>
</dbReference>
<reference evidence="2" key="1">
    <citation type="submission" date="2025-08" db="UniProtKB">
        <authorList>
            <consortium name="Ensembl"/>
        </authorList>
    </citation>
    <scope>IDENTIFICATION</scope>
</reference>
<dbReference type="InterPro" id="IPR036179">
    <property type="entry name" value="Ig-like_dom_sf"/>
</dbReference>
<dbReference type="OMA" id="CALWHAN"/>
<evidence type="ECO:0000313" key="2">
    <source>
        <dbReference type="Ensembl" id="ENSSMRP00000018634.1"/>
    </source>
</evidence>
<dbReference type="PROSITE" id="PS50835">
    <property type="entry name" value="IG_LIKE"/>
    <property type="match status" value="1"/>
</dbReference>
<dbReference type="InterPro" id="IPR050150">
    <property type="entry name" value="IgV_Light_Chain"/>
</dbReference>
<accession>A0A8D0C7U5</accession>
<proteinExistence type="predicted"/>
<feature type="domain" description="Ig-like" evidence="1">
    <location>
        <begin position="1"/>
        <end position="96"/>
    </location>
</feature>
<dbReference type="InterPro" id="IPR013783">
    <property type="entry name" value="Ig-like_fold"/>
</dbReference>
<organism evidence="2 3">
    <name type="scientific">Salvator merianae</name>
    <name type="common">Argentine black and white tegu</name>
    <name type="synonym">Tupinambis merianae</name>
    <dbReference type="NCBI Taxonomy" id="96440"/>
    <lineage>
        <taxon>Eukaryota</taxon>
        <taxon>Metazoa</taxon>
        <taxon>Chordata</taxon>
        <taxon>Craniata</taxon>
        <taxon>Vertebrata</taxon>
        <taxon>Euteleostomi</taxon>
        <taxon>Lepidosauria</taxon>
        <taxon>Squamata</taxon>
        <taxon>Bifurcata</taxon>
        <taxon>Unidentata</taxon>
        <taxon>Episquamata</taxon>
        <taxon>Laterata</taxon>
        <taxon>Teiioidea</taxon>
        <taxon>Teiidae</taxon>
        <taxon>Salvator</taxon>
    </lineage>
</organism>
<reference evidence="2" key="2">
    <citation type="submission" date="2025-09" db="UniProtKB">
        <authorList>
            <consortium name="Ensembl"/>
        </authorList>
    </citation>
    <scope>IDENTIFICATION</scope>
</reference>
<dbReference type="SUPFAM" id="SSF48726">
    <property type="entry name" value="Immunoglobulin"/>
    <property type="match status" value="1"/>
</dbReference>
<dbReference type="SMART" id="SM00406">
    <property type="entry name" value="IGv"/>
    <property type="match status" value="1"/>
</dbReference>